<feature type="transmembrane region" description="Helical" evidence="1">
    <location>
        <begin position="1320"/>
        <end position="1338"/>
    </location>
</feature>
<reference evidence="2 3" key="1">
    <citation type="journal article" date="2018" name="Sci. Rep.">
        <title>Characterisation of pathogen-specific regions and novel effector candidates in Fusarium oxysporum f. sp. cepae.</title>
        <authorList>
            <person name="Armitage A.D."/>
            <person name="Taylor A."/>
            <person name="Sobczyk M.K."/>
            <person name="Baxter L."/>
            <person name="Greenfield B.P."/>
            <person name="Bates H.J."/>
            <person name="Wilson F."/>
            <person name="Jackson A.C."/>
            <person name="Ott S."/>
            <person name="Harrison R.J."/>
            <person name="Clarkson J.P."/>
        </authorList>
    </citation>
    <scope>NUCLEOTIDE SEQUENCE [LARGE SCALE GENOMIC DNA]</scope>
    <source>
        <strain evidence="2 3">Fo_A28</strain>
    </source>
</reference>
<evidence type="ECO:0000313" key="3">
    <source>
        <dbReference type="Proteomes" id="UP000285860"/>
    </source>
</evidence>
<feature type="transmembrane region" description="Helical" evidence="1">
    <location>
        <begin position="1295"/>
        <end position="1314"/>
    </location>
</feature>
<evidence type="ECO:0000313" key="2">
    <source>
        <dbReference type="EMBL" id="RKK92468.1"/>
    </source>
</evidence>
<feature type="transmembrane region" description="Helical" evidence="1">
    <location>
        <begin position="971"/>
        <end position="990"/>
    </location>
</feature>
<keyword evidence="1" id="KW-1133">Transmembrane helix</keyword>
<accession>A0A420PIX4</accession>
<dbReference type="EMBL" id="MRCY01000191">
    <property type="protein sequence ID" value="RKK92468.1"/>
    <property type="molecule type" value="Genomic_DNA"/>
</dbReference>
<feature type="transmembrane region" description="Helical" evidence="1">
    <location>
        <begin position="1034"/>
        <end position="1051"/>
    </location>
</feature>
<feature type="transmembrane region" description="Helical" evidence="1">
    <location>
        <begin position="904"/>
        <end position="923"/>
    </location>
</feature>
<keyword evidence="1" id="KW-0812">Transmembrane</keyword>
<feature type="transmembrane region" description="Helical" evidence="1">
    <location>
        <begin position="1382"/>
        <end position="1400"/>
    </location>
</feature>
<comment type="caution">
    <text evidence="2">The sequence shown here is derived from an EMBL/GenBank/DDBJ whole genome shotgun (WGS) entry which is preliminary data.</text>
</comment>
<dbReference type="Pfam" id="PF13692">
    <property type="entry name" value="Glyco_trans_1_4"/>
    <property type="match status" value="1"/>
</dbReference>
<keyword evidence="1" id="KW-0472">Membrane</keyword>
<sequence length="2842" mass="321122">MASFIQPGSWNPTFDDCSNSRFKVYCNSILPENQRYVHTFQLVNISLALSSFLIPVLFYFTYYIITFLLKDGLKSLWTSKEKIVKTDGSRDDCRPALQMFRSNKSFTFLSELDVQSSNGSYREYDLVVLPLYMGGGVRGEPGDSHSSMCTVEHVAYKMSLANIDIDTFGPDALEDSHIEETIDLLLNIHLRNELAGFALQCSIPKKPGQVNYFLERLYSLNIPVLLSCQHDSEALDSISLIHASGLIILNACILPNGERRDYFKAKRLRQIVARVGTEREQRADFFLGFLDKWDQKPHPSVVRRAAKLAEHFGAVIEHGPKDASVLLKATNSCATQTLSGFEYLRRPEIVELQKSWTSEARKVWIPNGSSNSKIAQLPLEDLDTLIIRASELLKHNKLAPELELIRTQTVQLYSSPEYVHRAPPRASFWDSSHDGKKLSALGCFPVTSEPRAQHYRAIVETQVHLRKLNMLHAVEGNEEEILLKTWSTLAKRERCDSAVHDLVSLAKSRQVRIYKGLDTGFGIADGDAHFWGVSHERNEAQEQCIDIYISQKAPNDAAAVLHTWLAHQGTPREQRFEQELELERAGKPNGGSSVPMSIHTAIERATYAEILGLVQKLRVSRLSHPIGDGMKNLCHSILIDETSKASWKQICAQRVLDGSSSMKEILRMRLEHYVRQGATELPSLDNLVTLHDLTNETVEDALFFGERKILRSLTSVLLSAYDPSNPSNDCSYVDINAELFALIFFCIFRRAAFEDVYIESTDRCPLFVSQPDQAAVFCELWALGSQCEVYFGLLPRDLGNIVYNKYRTFLESSPPTSEDRTGNEIMTMYSNTDATPAPKPSNDSASTADKLTRHETVQLWRKRFAEAGAMSIFCVPAIVDIILLTFVGRGLFMTAFMDPEHLEAAGYALLLSLLLTAGVTGWVGSTGNYYAAHYAYENMVYFHVQRLSGGFILTLVVGFAGLILFSLRFSVAIGFVFVAFLVCITTYFNLLGVMSAMHQHESPIGSGRSILLKAMPILLISPIISTFVNGYDMVIYLPVMYTFLFVALYRFRRLCHEWISWMDRIPKFTHNDIVKWYQAQGVPEFRDDEEKGEKKDEAAMAQEAFTLALVSHQRRTREARASGVLVDPLVSRVTEGMPYIDWLLKKTMPTGNRPDTFSTAWFTLIAESTNQQRQLSRGLKDHNLFIMFRLARFDIGQNLGLFLVALMDRWLMMVWSAGGPYPSIYTDPRSRYGLCLCIVYFCVGAMLLDSTLHEYWALKDNISKEKLRDLEHAQELAARAEAYRRVCIFKALTDIMAKLFVTFGMATLMLYIFVDTLETTIIYYMYVLGYTCAIIFQFNRCFTTNVNVHITIILSSAAIGFIAGCILHIVPATAQSLYTDVIAQNIASVCGAVGTSLWIWKDWMAASRSEPTSSTRRDEFSVIFQRRLGAEASPDSKTQSATTLKALSGSTVRHNDGNVTSDKVLELLHHSLEAQREIATAATWSLEFLQTILEMWLTQSIIVKIAHREDFVRARLSDVTSFSLEEDNVLEVTIGLIGEAELVSPAWQSFLVAVIGECLLYHVARSQLKVSHAKAIQAEHLLHKTGILSKRIDLELALGDVQRTTRLVLKTETELMRHLCLDVDVNCEWERTPQVVREAIVHRISGEDVAVSPEMMQWALACGVDLETSDFHINLTLQVFQKCRERLGQIPISPNQGLGAVPEGPAELRPINLIGKPEPSGVLQRFWNVLLAIPLLFVKWVAIISGGGSNIERELAYCLRNAPLKDSAIRIILFIWNICRAMKNMWLYCVLIYHRPSLVGLMRIAQKGARRKIQNNSIIVEMHRNAITGFASINDNGTMTLRVYSGTLQEPPADDSPLSIDTYDDKVRLKVREDKGGAVSTYEYDDNACSRWPLAKMVSEKDFCSVGYYDEHGRVVRGTLKHQDIVFAFHFHYKSGMKDSCDVLRADFTLANSDSDNMFSVFWGTPVDPEDYSWVPSQKVGRIIRKVDGKIFTSIYEHLHRRDPIITTFLDDGNGLRTALAKAPEVFPQESIFLKYPEDVLFDNDNLLIYHETYHIRQMQQHAGRTRNLLSSLNPVSWIAFWNRRMYKRVPTWRIRTELWNNWLKSGTLDAVTACWIDELVLREERLLRKYWYARDRGCLDDARRALDENIHQIVSAIDIDTDVSELCLLRLKTSDLYAMGLSNDATPITARPQDCFKDTEDRVSIIFNDIGCWPVAPGGVSNCRRDLVNGHSTIRNHVLAECANDYGVPRFQIEKNVQSLKLLPLWGIDGGTANHGVIDNLLESQVDEKIANTEVQRDIIDTFLPLLTEFVKGARTKHLSRADLIKYGNVILSMNKYYEHKDYSSTWTSPYLEEGWVAAWLKEYGDPNIVSPSQCFEIERASIPDFRDALGIFRAYFFIFAVQVPDECPRAFQSTHHGISSLFGLILKYRRGAHFSIWDHAILWRETCLNISPAQCELPVAVQSMLLAGVGLATRLAYFHADVISPCASLFNPMWEIEIGTDKGTVSNRNMFSRKVDPIVNGISNMESFTPVDKIRTDKPTVVMLSNVQVIKGVKVAAQAAEIIVNRFGFADYRLVIYGAKDRQPAYALEMEKFIVDSNLSDKVILAGFGNPKEVLKDAWLFMNSSISEGLPLAIGEAALAGVPIVATEVGATALVLTDPKNPEQQYGEVVPPNDPLALARAQISMLSMVGRWTQFTDEAGSQNSVPELPDDITPEDVHWLTERFYSKSEYRRTLGMLSRQTVLHSFHGNRYLREHEQMYWIQWHQSGMRAEERLRALSHRRFKFGNPLPLRYTENDTNMAVEDVKLGRKRLKSTALKESEDAFAAGVKNGLSLSMLVTPV</sequence>
<gene>
    <name evidence="2" type="ORF">BFJ68_g15879</name>
</gene>
<dbReference type="SUPFAM" id="SSF53756">
    <property type="entry name" value="UDP-Glycosyltransferase/glycogen phosphorylase"/>
    <property type="match status" value="1"/>
</dbReference>
<feature type="transmembrane region" description="Helical" evidence="1">
    <location>
        <begin position="1350"/>
        <end position="1370"/>
    </location>
</feature>
<feature type="transmembrane region" description="Helical" evidence="1">
    <location>
        <begin position="944"/>
        <end position="965"/>
    </location>
</feature>
<organism evidence="2 3">
    <name type="scientific">Fusarium oxysporum</name>
    <name type="common">Fusarium vascular wilt</name>
    <dbReference type="NCBI Taxonomy" id="5507"/>
    <lineage>
        <taxon>Eukaryota</taxon>
        <taxon>Fungi</taxon>
        <taxon>Dikarya</taxon>
        <taxon>Ascomycota</taxon>
        <taxon>Pezizomycotina</taxon>
        <taxon>Sordariomycetes</taxon>
        <taxon>Hypocreomycetidae</taxon>
        <taxon>Hypocreales</taxon>
        <taxon>Nectriaceae</taxon>
        <taxon>Fusarium</taxon>
        <taxon>Fusarium oxysporum species complex</taxon>
    </lineage>
</organism>
<feature type="transmembrane region" description="Helical" evidence="1">
    <location>
        <begin position="869"/>
        <end position="892"/>
    </location>
</feature>
<feature type="transmembrane region" description="Helical" evidence="1">
    <location>
        <begin position="45"/>
        <end position="69"/>
    </location>
</feature>
<dbReference type="VEuPathDB" id="FungiDB:HZS61_007660"/>
<dbReference type="PANTHER" id="PTHR12526:SF630">
    <property type="entry name" value="GLYCOSYLTRANSFERASE"/>
    <property type="match status" value="1"/>
</dbReference>
<feature type="transmembrane region" description="Helical" evidence="1">
    <location>
        <begin position="1230"/>
        <end position="1248"/>
    </location>
</feature>
<evidence type="ECO:0000256" key="1">
    <source>
        <dbReference type="SAM" id="Phobius"/>
    </source>
</evidence>
<name>A0A420PIX4_FUSOX</name>
<dbReference type="Gene3D" id="3.40.50.2000">
    <property type="entry name" value="Glycogen Phosphorylase B"/>
    <property type="match status" value="1"/>
</dbReference>
<protein>
    <submittedName>
        <fullName evidence="2">Uncharacterized protein</fullName>
    </submittedName>
</protein>
<proteinExistence type="predicted"/>
<dbReference type="Proteomes" id="UP000285860">
    <property type="component" value="Unassembled WGS sequence"/>
</dbReference>
<dbReference type="PANTHER" id="PTHR12526">
    <property type="entry name" value="GLYCOSYLTRANSFERASE"/>
    <property type="match status" value="1"/>
</dbReference>